<sequence length="310" mass="34996">MTTKKLARVLIFLTSASFAVSLSLMRRETGTAYSSEDQKAILEVHNYYRSKVSPTATNMEEMKWDSVLAKQAQDWADTCVYEHPNKTIHKDYIGIGQNLYAIYNVYGLETAKPDATEPVESWHSEVQYYYYEYNACVVDEVCGHYTQVVWADTTDVGCGINYCLSAKYDNTALPNAWIVVCNYSPGGNYIGQWPYETGEEQCSQCSDGRPCKNGLCSDCSPQNDPDCECKIKCQNCGSVQSSDLCECLCPDGYFGEFCEEFCEDKHYYCGANPGWPTRWCNDSSYWWVDEYCPLMCGLCTNGTQVDPANC</sequence>
<evidence type="ECO:0000313" key="3">
    <source>
        <dbReference type="EMBL" id="KAJ8023542.1"/>
    </source>
</evidence>
<reference evidence="3" key="1">
    <citation type="submission" date="2021-10" db="EMBL/GenBank/DDBJ databases">
        <title>Tropical sea cucumber genome reveals ecological adaptation and Cuvierian tubules defense mechanism.</title>
        <authorList>
            <person name="Chen T."/>
        </authorList>
    </citation>
    <scope>NUCLEOTIDE SEQUENCE</scope>
    <source>
        <strain evidence="3">Nanhai2018</strain>
        <tissue evidence="3">Muscle</tissue>
    </source>
</reference>
<accession>A0A9Q0YJD5</accession>
<evidence type="ECO:0000259" key="2">
    <source>
        <dbReference type="SMART" id="SM00198"/>
    </source>
</evidence>
<dbReference type="EMBL" id="JAIZAY010000019">
    <property type="protein sequence ID" value="KAJ8023542.1"/>
    <property type="molecule type" value="Genomic_DNA"/>
</dbReference>
<dbReference type="PANTHER" id="PTHR10334">
    <property type="entry name" value="CYSTEINE-RICH SECRETORY PROTEIN-RELATED"/>
    <property type="match status" value="1"/>
</dbReference>
<dbReference type="Proteomes" id="UP001152320">
    <property type="component" value="Chromosome 19"/>
</dbReference>
<dbReference type="AlphaFoldDB" id="A0A9Q0YJD5"/>
<dbReference type="PROSITE" id="PS01009">
    <property type="entry name" value="CRISP_1"/>
    <property type="match status" value="1"/>
</dbReference>
<proteinExistence type="predicted"/>
<evidence type="ECO:0000313" key="4">
    <source>
        <dbReference type="Proteomes" id="UP001152320"/>
    </source>
</evidence>
<dbReference type="InterPro" id="IPR018244">
    <property type="entry name" value="Allrgn_V5/Tpx1_CS"/>
</dbReference>
<dbReference type="PROSITE" id="PS01010">
    <property type="entry name" value="CRISP_2"/>
    <property type="match status" value="1"/>
</dbReference>
<keyword evidence="4" id="KW-1185">Reference proteome</keyword>
<dbReference type="SMART" id="SM00198">
    <property type="entry name" value="SCP"/>
    <property type="match status" value="1"/>
</dbReference>
<dbReference type="InterPro" id="IPR002413">
    <property type="entry name" value="V5_allergen-like"/>
</dbReference>
<keyword evidence="1" id="KW-0732">Signal</keyword>
<feature type="signal peptide" evidence="1">
    <location>
        <begin position="1"/>
        <end position="21"/>
    </location>
</feature>
<dbReference type="GO" id="GO:0005576">
    <property type="term" value="C:extracellular region"/>
    <property type="evidence" value="ECO:0007669"/>
    <property type="project" value="InterPro"/>
</dbReference>
<comment type="caution">
    <text evidence="3">The sequence shown here is derived from an EMBL/GenBank/DDBJ whole genome shotgun (WGS) entry which is preliminary data.</text>
</comment>
<feature type="chain" id="PRO_5040295470" evidence="1">
    <location>
        <begin position="22"/>
        <end position="310"/>
    </location>
</feature>
<dbReference type="PRINTS" id="PR00838">
    <property type="entry name" value="V5ALLERGEN"/>
</dbReference>
<gene>
    <name evidence="3" type="ORF">HOLleu_36009</name>
</gene>
<feature type="domain" description="SCP" evidence="2">
    <location>
        <begin position="36"/>
        <end position="191"/>
    </location>
</feature>
<dbReference type="InterPro" id="IPR035940">
    <property type="entry name" value="CAP_sf"/>
</dbReference>
<dbReference type="OrthoDB" id="337038at2759"/>
<dbReference type="SUPFAM" id="SSF55797">
    <property type="entry name" value="PR-1-like"/>
    <property type="match status" value="1"/>
</dbReference>
<dbReference type="InterPro" id="IPR014044">
    <property type="entry name" value="CAP_dom"/>
</dbReference>
<dbReference type="PRINTS" id="PR00837">
    <property type="entry name" value="V5TPXLIKE"/>
</dbReference>
<evidence type="ECO:0000256" key="1">
    <source>
        <dbReference type="SAM" id="SignalP"/>
    </source>
</evidence>
<organism evidence="3 4">
    <name type="scientific">Holothuria leucospilota</name>
    <name type="common">Black long sea cucumber</name>
    <name type="synonym">Mertensiothuria leucospilota</name>
    <dbReference type="NCBI Taxonomy" id="206669"/>
    <lineage>
        <taxon>Eukaryota</taxon>
        <taxon>Metazoa</taxon>
        <taxon>Echinodermata</taxon>
        <taxon>Eleutherozoa</taxon>
        <taxon>Echinozoa</taxon>
        <taxon>Holothuroidea</taxon>
        <taxon>Aspidochirotacea</taxon>
        <taxon>Aspidochirotida</taxon>
        <taxon>Holothuriidae</taxon>
        <taxon>Holothuria</taxon>
    </lineage>
</organism>
<protein>
    <submittedName>
        <fullName evidence="3">Peptidase inhibitor 16</fullName>
    </submittedName>
</protein>
<dbReference type="InterPro" id="IPR001283">
    <property type="entry name" value="CRISP-related"/>
</dbReference>
<dbReference type="Pfam" id="PF00188">
    <property type="entry name" value="CAP"/>
    <property type="match status" value="1"/>
</dbReference>
<dbReference type="Gene3D" id="3.40.33.10">
    <property type="entry name" value="CAP"/>
    <property type="match status" value="1"/>
</dbReference>
<name>A0A9Q0YJD5_HOLLE</name>